<comment type="caution">
    <text evidence="4">The sequence shown here is derived from an EMBL/GenBank/DDBJ whole genome shotgun (WGS) entry which is preliminary data.</text>
</comment>
<dbReference type="SUPFAM" id="SSF53098">
    <property type="entry name" value="Ribonuclease H-like"/>
    <property type="match status" value="1"/>
</dbReference>
<dbReference type="InterPro" id="IPR024650">
    <property type="entry name" value="Peptidase_A2B"/>
</dbReference>
<sequence length="1362" mass="158516">MSISHSNAVLNDDDMLEYNECNELCQQLITRYLRFTKFTIHEHYDPRNSRFTNITIHEIHDSRTLRSTKFTIHEHYDPRNSRFTDITIHGIYDLRTSTIHEIYDFLRIFTMVLTRTAAAMTDEELRTEVKKVCNAIRMTNNTMMIGWGDEVDPQEIKQLKNQYYQLSNIIIEKASLTKEEETNFDNLKHTIDKLSRISSTVSIIRKGFERLKRQEDTEYERNLISRKLDDMRTMASDCPSIEDLLIEMERQFEKMTMKEDNRINDSTSSFKSTSKQHGTATGGDREDNATGDPIIDTRNDDQEQPSTSRQTTNNGQPETNYTIPTGTTYYPYQQYWWDYGNYYSRSGGPKIEAKRLKHYDGDPIGYPVFRQMIKHYLIDNPQIRGNLNKMMEIRDLLPDKHRYILDRVDQFNPDMNEILVTLDKHYGGRSRIIPALKARIRSSSKLPIRPSEREWESMTETVILIRNTLKTTGLETEEFSLISPIMAKIDRIHFTNIGSDEEVTLAQIESYLKHGWNRERTIGSQIDPEDVTSTSQSRKPNVPNGRMRTNIMATASKSKCMFRDGDHLTTDCPLDAEQRRKAIIDHRMCFRCGGTNHQSRDCNRKLRCTLCSRSHLSYLCRDYKRTNKSDNTRDTKSADASQQTVPKQTATSSNNQAVLLTMNERSIHKTMITTINNRKVRILFDDGAGMSFISKRLAELWKLDIFDVEPIRVDTLSNTGPTTTGDKCVRLNVPTWRGYEEQLCFRLNEKLNNLQFDCLPMSKQEKLRDLGIDFKDEPGTVDILVGLDNINRIQLEQEMRLSDRIVAKRTTLGWLISGISTTINVLSKHDIPRNMLSSNSLDNVKRVQEDINRFPYPTKVKEIRHIKDNHNPADAYTRGVNADQLSNLHRIVIDEKFTGDDVNVMISTIDSSLSSPNYDISNIDLNLKLNYYEWMELIDKQPIGWKETIDSNQNKSPILIKLIQQEFVNDEFKKNLPMFYDDNKILRCQSRFDNADFTYDEKYLIVLPKCPFTISFLNYLHEQDEHGSVNFSLSNLRTKYFLPKARQMLLRIKNECKKCHEMRAKPLEVFLGNPPAERLNRSEPFEHIGVDLFELKTDPESIGMIFTCCTTRSVHVELLCDAFIVFADLNRVPSTVFSDNGPNLKKFGILLKNGFDVLKQEFKWHFNTPAAPFRGGFFESLIKTMKRGFYTINWQRKMERKDVRRVLYRIQSIMNSRPLVHDGDTILTPNHLRYGYNPRGPLIPPRRGVPPDSLLTYWRSTQRVLDAAWKTYRDIYLKGLRLYFRNNKEYQIMNVGDRTLLVDEQQPAALWRTGVVVKQIPDARGVIRTYEIESGNRKYVRPAQKLAPLERGGMDIKKQQPS</sequence>
<keyword evidence="1" id="KW-0862">Zinc</keyword>
<accession>A0A922LBQ5</accession>
<evidence type="ECO:0000256" key="1">
    <source>
        <dbReference type="PROSITE-ProRule" id="PRU00047"/>
    </source>
</evidence>
<dbReference type="Gene3D" id="3.30.420.10">
    <property type="entry name" value="Ribonuclease H-like superfamily/Ribonuclease H"/>
    <property type="match status" value="1"/>
</dbReference>
<keyword evidence="1" id="KW-0479">Metal-binding</keyword>
<keyword evidence="1" id="KW-0863">Zinc-finger</keyword>
<dbReference type="GO" id="GO:0008270">
    <property type="term" value="F:zinc ion binding"/>
    <property type="evidence" value="ECO:0007669"/>
    <property type="project" value="UniProtKB-KW"/>
</dbReference>
<dbReference type="InterPro" id="IPR021109">
    <property type="entry name" value="Peptidase_aspartic_dom_sf"/>
</dbReference>
<evidence type="ECO:0000313" key="4">
    <source>
        <dbReference type="EMBL" id="KAH9528147.1"/>
    </source>
</evidence>
<dbReference type="EMBL" id="ASGP02000001">
    <property type="protein sequence ID" value="KAH9528147.1"/>
    <property type="molecule type" value="Genomic_DNA"/>
</dbReference>
<organism evidence="4 5">
    <name type="scientific">Dermatophagoides farinae</name>
    <name type="common">American house dust mite</name>
    <dbReference type="NCBI Taxonomy" id="6954"/>
    <lineage>
        <taxon>Eukaryota</taxon>
        <taxon>Metazoa</taxon>
        <taxon>Ecdysozoa</taxon>
        <taxon>Arthropoda</taxon>
        <taxon>Chelicerata</taxon>
        <taxon>Arachnida</taxon>
        <taxon>Acari</taxon>
        <taxon>Acariformes</taxon>
        <taxon>Sarcoptiformes</taxon>
        <taxon>Astigmata</taxon>
        <taxon>Psoroptidia</taxon>
        <taxon>Analgoidea</taxon>
        <taxon>Pyroglyphidae</taxon>
        <taxon>Dermatophagoidinae</taxon>
        <taxon>Dermatophagoides</taxon>
    </lineage>
</organism>
<dbReference type="InterPro" id="IPR036397">
    <property type="entry name" value="RNaseH_sf"/>
</dbReference>
<dbReference type="InterPro" id="IPR001878">
    <property type="entry name" value="Znf_CCHC"/>
</dbReference>
<feature type="compositionally biased region" description="Polar residues" evidence="2">
    <location>
        <begin position="264"/>
        <end position="279"/>
    </location>
</feature>
<evidence type="ECO:0000256" key="2">
    <source>
        <dbReference type="SAM" id="MobiDB-lite"/>
    </source>
</evidence>
<dbReference type="Pfam" id="PF18701">
    <property type="entry name" value="DUF5641"/>
    <property type="match status" value="1"/>
</dbReference>
<evidence type="ECO:0000259" key="3">
    <source>
        <dbReference type="PROSITE" id="PS50158"/>
    </source>
</evidence>
<gene>
    <name evidence="4" type="primary">SDHAF2_1</name>
    <name evidence="4" type="ORF">DERF_002116</name>
</gene>
<feature type="region of interest" description="Disordered" evidence="2">
    <location>
        <begin position="257"/>
        <end position="324"/>
    </location>
</feature>
<dbReference type="InterPro" id="IPR040676">
    <property type="entry name" value="DUF5641"/>
</dbReference>
<dbReference type="InterPro" id="IPR012337">
    <property type="entry name" value="RNaseH-like_sf"/>
</dbReference>
<dbReference type="GO" id="GO:0003676">
    <property type="term" value="F:nucleic acid binding"/>
    <property type="evidence" value="ECO:0007669"/>
    <property type="project" value="InterPro"/>
</dbReference>
<evidence type="ECO:0000313" key="5">
    <source>
        <dbReference type="Proteomes" id="UP000790347"/>
    </source>
</evidence>
<feature type="compositionally biased region" description="Polar residues" evidence="2">
    <location>
        <begin position="638"/>
        <end position="655"/>
    </location>
</feature>
<reference evidence="4" key="2">
    <citation type="journal article" date="2022" name="Res Sq">
        <title>Comparative Genomics Reveals Insights into the Divergent Evolution of Astigmatic Mites and Household Pest Adaptations.</title>
        <authorList>
            <person name="Xiong Q."/>
            <person name="Wan A.T.-Y."/>
            <person name="Liu X.-Y."/>
            <person name="Fung C.S.-H."/>
            <person name="Xiao X."/>
            <person name="Malainual N."/>
            <person name="Hou J."/>
            <person name="Wang L."/>
            <person name="Wang M."/>
            <person name="Yang K."/>
            <person name="Cui Y."/>
            <person name="Leung E."/>
            <person name="Nong W."/>
            <person name="Shin S.-K."/>
            <person name="Au S."/>
            <person name="Jeong K.Y."/>
            <person name="Chew F.T."/>
            <person name="Hui J."/>
            <person name="Leung T.F."/>
            <person name="Tungtrongchitr A."/>
            <person name="Zhong N."/>
            <person name="Liu Z."/>
            <person name="Tsui S."/>
        </authorList>
    </citation>
    <scope>NUCLEOTIDE SEQUENCE</scope>
    <source>
        <strain evidence="4">Derf</strain>
        <tissue evidence="4">Whole organism</tissue>
    </source>
</reference>
<proteinExistence type="predicted"/>
<dbReference type="CDD" id="cd00303">
    <property type="entry name" value="retropepsin_like"/>
    <property type="match status" value="1"/>
</dbReference>
<protein>
    <submittedName>
        <fullName evidence="4">Succinate dehydrogenase assembly factor 2, mitochondrial</fullName>
    </submittedName>
</protein>
<dbReference type="Proteomes" id="UP000790347">
    <property type="component" value="Unassembled WGS sequence"/>
</dbReference>
<feature type="region of interest" description="Disordered" evidence="2">
    <location>
        <begin position="628"/>
        <end position="655"/>
    </location>
</feature>
<dbReference type="PANTHER" id="PTHR47331">
    <property type="entry name" value="PHD-TYPE DOMAIN-CONTAINING PROTEIN"/>
    <property type="match status" value="1"/>
</dbReference>
<feature type="region of interest" description="Disordered" evidence="2">
    <location>
        <begin position="523"/>
        <end position="546"/>
    </location>
</feature>
<dbReference type="Gene3D" id="2.40.70.10">
    <property type="entry name" value="Acid Proteases"/>
    <property type="match status" value="1"/>
</dbReference>
<keyword evidence="5" id="KW-1185">Reference proteome</keyword>
<reference evidence="4" key="1">
    <citation type="submission" date="2013-05" db="EMBL/GenBank/DDBJ databases">
        <authorList>
            <person name="Yim A.K.Y."/>
            <person name="Chan T.F."/>
            <person name="Ji K.M."/>
            <person name="Liu X.Y."/>
            <person name="Zhou J.W."/>
            <person name="Li R.Q."/>
            <person name="Yang K.Y."/>
            <person name="Li J."/>
            <person name="Li M."/>
            <person name="Law P.T.W."/>
            <person name="Wu Y.L."/>
            <person name="Cai Z.L."/>
            <person name="Qin H."/>
            <person name="Bao Y."/>
            <person name="Leung R.K.K."/>
            <person name="Ng P.K.S."/>
            <person name="Zou J."/>
            <person name="Zhong X.J."/>
            <person name="Ran P.X."/>
            <person name="Zhong N.S."/>
            <person name="Liu Z.G."/>
            <person name="Tsui S.K.W."/>
        </authorList>
    </citation>
    <scope>NUCLEOTIDE SEQUENCE</scope>
    <source>
        <strain evidence="4">Derf</strain>
        <tissue evidence="4">Whole organism</tissue>
    </source>
</reference>
<name>A0A922LBQ5_DERFA</name>
<feature type="compositionally biased region" description="Polar residues" evidence="2">
    <location>
        <begin position="304"/>
        <end position="318"/>
    </location>
</feature>
<feature type="domain" description="CCHC-type" evidence="3">
    <location>
        <begin position="589"/>
        <end position="602"/>
    </location>
</feature>
<feature type="compositionally biased region" description="Basic and acidic residues" evidence="2">
    <location>
        <begin position="628"/>
        <end position="637"/>
    </location>
</feature>
<dbReference type="Pfam" id="PF12384">
    <property type="entry name" value="Peptidase_A2B"/>
    <property type="match status" value="1"/>
</dbReference>
<dbReference type="PROSITE" id="PS50158">
    <property type="entry name" value="ZF_CCHC"/>
    <property type="match status" value="1"/>
</dbReference>